<evidence type="ECO:0000256" key="1">
    <source>
        <dbReference type="ARBA" id="ARBA00023172"/>
    </source>
</evidence>
<dbReference type="GeneID" id="85363054"/>
<dbReference type="RefSeq" id="XP_060327813.1">
    <property type="nucleotide sequence ID" value="XM_060479506.1"/>
</dbReference>
<dbReference type="GO" id="GO:0006310">
    <property type="term" value="P:DNA recombination"/>
    <property type="evidence" value="ECO:0007669"/>
    <property type="project" value="UniProtKB-KW"/>
</dbReference>
<dbReference type="EMBL" id="JAUEPS010000032">
    <property type="protein sequence ID" value="KAK0451979.1"/>
    <property type="molecule type" value="Genomic_DNA"/>
</dbReference>
<dbReference type="InterPro" id="IPR013762">
    <property type="entry name" value="Integrase-like_cat_sf"/>
</dbReference>
<dbReference type="PANTHER" id="PTHR34605">
    <property type="entry name" value="PHAGE_INTEGRASE DOMAIN-CONTAINING PROTEIN"/>
    <property type="match status" value="1"/>
</dbReference>
<proteinExistence type="predicted"/>
<reference evidence="2" key="1">
    <citation type="submission" date="2023-06" db="EMBL/GenBank/DDBJ databases">
        <authorList>
            <consortium name="Lawrence Berkeley National Laboratory"/>
            <person name="Ahrendt S."/>
            <person name="Sahu N."/>
            <person name="Indic B."/>
            <person name="Wong-Bajracharya J."/>
            <person name="Merenyi Z."/>
            <person name="Ke H.-M."/>
            <person name="Monk M."/>
            <person name="Kocsube S."/>
            <person name="Drula E."/>
            <person name="Lipzen A."/>
            <person name="Balint B."/>
            <person name="Henrissat B."/>
            <person name="Andreopoulos B."/>
            <person name="Martin F.M."/>
            <person name="Harder C.B."/>
            <person name="Rigling D."/>
            <person name="Ford K.L."/>
            <person name="Foster G.D."/>
            <person name="Pangilinan J."/>
            <person name="Papanicolaou A."/>
            <person name="Barry K."/>
            <person name="LaButti K."/>
            <person name="Viragh M."/>
            <person name="Koriabine M."/>
            <person name="Yan M."/>
            <person name="Riley R."/>
            <person name="Champramary S."/>
            <person name="Plett K.L."/>
            <person name="Tsai I.J."/>
            <person name="Slot J."/>
            <person name="Sipos G."/>
            <person name="Plett J."/>
            <person name="Nagy L.G."/>
            <person name="Grigoriev I.V."/>
        </authorList>
    </citation>
    <scope>NUCLEOTIDE SEQUENCE</scope>
    <source>
        <strain evidence="2">CCBAS 213</strain>
    </source>
</reference>
<dbReference type="AlphaFoldDB" id="A0AA39K026"/>
<sequence length="226" mass="25795">MVHIKTAAAKRGAHPSHPKRRPVTLEHLFALCEGLRMSNAFDVAVWAVALHFGGAESAQFHIPWAKMEHQEGADLIFTSREDLCPVEALCAHLKSNKDVPDNAPLFAFKTSDSSWAPMTKEWFLDRCRKIWELLNLDFIHGHSFRPGGATELLLAGVPPETVAKQGHWKSLAFLIYWRKLEDLIPAMIMKSYNPTHIAELKNSFEQFRIRHLLACIHIHRIMYSHC</sequence>
<gene>
    <name evidence="2" type="ORF">EV420DRAFT_1702088</name>
</gene>
<dbReference type="Gene3D" id="1.10.443.10">
    <property type="entry name" value="Intergrase catalytic core"/>
    <property type="match status" value="1"/>
</dbReference>
<evidence type="ECO:0000313" key="2">
    <source>
        <dbReference type="EMBL" id="KAK0451979.1"/>
    </source>
</evidence>
<keyword evidence="1" id="KW-0233">DNA recombination</keyword>
<protein>
    <recommendedName>
        <fullName evidence="4">Tyr recombinase domain-containing protein</fullName>
    </recommendedName>
</protein>
<evidence type="ECO:0000313" key="3">
    <source>
        <dbReference type="Proteomes" id="UP001175211"/>
    </source>
</evidence>
<evidence type="ECO:0008006" key="4">
    <source>
        <dbReference type="Google" id="ProtNLM"/>
    </source>
</evidence>
<dbReference type="InterPro" id="IPR011010">
    <property type="entry name" value="DNA_brk_join_enz"/>
</dbReference>
<dbReference type="PANTHER" id="PTHR34605:SF4">
    <property type="entry name" value="DNA ADENINE METHYLTRANSFERASE"/>
    <property type="match status" value="1"/>
</dbReference>
<name>A0AA39K026_ARMTA</name>
<dbReference type="Proteomes" id="UP001175211">
    <property type="component" value="Unassembled WGS sequence"/>
</dbReference>
<organism evidence="2 3">
    <name type="scientific">Armillaria tabescens</name>
    <name type="common">Ringless honey mushroom</name>
    <name type="synonym">Agaricus tabescens</name>
    <dbReference type="NCBI Taxonomy" id="1929756"/>
    <lineage>
        <taxon>Eukaryota</taxon>
        <taxon>Fungi</taxon>
        <taxon>Dikarya</taxon>
        <taxon>Basidiomycota</taxon>
        <taxon>Agaricomycotina</taxon>
        <taxon>Agaricomycetes</taxon>
        <taxon>Agaricomycetidae</taxon>
        <taxon>Agaricales</taxon>
        <taxon>Marasmiineae</taxon>
        <taxon>Physalacriaceae</taxon>
        <taxon>Desarmillaria</taxon>
    </lineage>
</organism>
<comment type="caution">
    <text evidence="2">The sequence shown here is derived from an EMBL/GenBank/DDBJ whole genome shotgun (WGS) entry which is preliminary data.</text>
</comment>
<dbReference type="GO" id="GO:0003677">
    <property type="term" value="F:DNA binding"/>
    <property type="evidence" value="ECO:0007669"/>
    <property type="project" value="InterPro"/>
</dbReference>
<keyword evidence="3" id="KW-1185">Reference proteome</keyword>
<accession>A0AA39K026</accession>
<dbReference type="InterPro" id="IPR052925">
    <property type="entry name" value="Phage_Integrase-like_Recomb"/>
</dbReference>
<dbReference type="SUPFAM" id="SSF56349">
    <property type="entry name" value="DNA breaking-rejoining enzymes"/>
    <property type="match status" value="1"/>
</dbReference>
<dbReference type="GO" id="GO:0015074">
    <property type="term" value="P:DNA integration"/>
    <property type="evidence" value="ECO:0007669"/>
    <property type="project" value="InterPro"/>
</dbReference>